<reference evidence="7 8" key="1">
    <citation type="submission" date="2015-05" db="EMBL/GenBank/DDBJ databases">
        <title>Photobacterium galathea sp. nov.</title>
        <authorList>
            <person name="Machado H."/>
            <person name="Gram L."/>
        </authorList>
    </citation>
    <scope>NUCLEOTIDE SEQUENCE [LARGE SCALE GENOMIC DNA]</scope>
    <source>
        <strain evidence="7 8">CGMCC 1.12159</strain>
    </source>
</reference>
<keyword evidence="3" id="KW-0328">Glycosyltransferase</keyword>
<name>A0A0J1JPE8_9GAMM</name>
<dbReference type="InterPro" id="IPR029044">
    <property type="entry name" value="Nucleotide-diphossugar_trans"/>
</dbReference>
<dbReference type="OrthoDB" id="9801954at2"/>
<dbReference type="PANTHER" id="PTHR43646:SF2">
    <property type="entry name" value="GLYCOSYLTRANSFERASE 2-LIKE DOMAIN-CONTAINING PROTEIN"/>
    <property type="match status" value="1"/>
</dbReference>
<dbReference type="Gene3D" id="3.90.550.10">
    <property type="entry name" value="Spore Coat Polysaccharide Biosynthesis Protein SpsA, Chain A"/>
    <property type="match status" value="1"/>
</dbReference>
<dbReference type="Proteomes" id="UP000036097">
    <property type="component" value="Unassembled WGS sequence"/>
</dbReference>
<accession>A0A0J1JPE8</accession>
<organism evidence="7 8">
    <name type="scientific">Photobacterium aquae</name>
    <dbReference type="NCBI Taxonomy" id="1195763"/>
    <lineage>
        <taxon>Bacteria</taxon>
        <taxon>Pseudomonadati</taxon>
        <taxon>Pseudomonadota</taxon>
        <taxon>Gammaproteobacteria</taxon>
        <taxon>Vibrionales</taxon>
        <taxon>Vibrionaceae</taxon>
        <taxon>Photobacterium</taxon>
    </lineage>
</organism>
<dbReference type="EMBL" id="LDOT01000023">
    <property type="protein sequence ID" value="KLV04102.1"/>
    <property type="molecule type" value="Genomic_DNA"/>
</dbReference>
<keyword evidence="2" id="KW-1003">Cell membrane</keyword>
<dbReference type="SUPFAM" id="SSF53448">
    <property type="entry name" value="Nucleotide-diphospho-sugar transferases"/>
    <property type="match status" value="1"/>
</dbReference>
<keyword evidence="4 7" id="KW-0808">Transferase</keyword>
<keyword evidence="5" id="KW-0472">Membrane</keyword>
<protein>
    <submittedName>
        <fullName evidence="7">Glycosyl transferase</fullName>
    </submittedName>
</protein>
<evidence type="ECO:0000256" key="1">
    <source>
        <dbReference type="ARBA" id="ARBA00004236"/>
    </source>
</evidence>
<dbReference type="GO" id="GO:0016757">
    <property type="term" value="F:glycosyltransferase activity"/>
    <property type="evidence" value="ECO:0007669"/>
    <property type="project" value="UniProtKB-KW"/>
</dbReference>
<evidence type="ECO:0000256" key="2">
    <source>
        <dbReference type="ARBA" id="ARBA00022475"/>
    </source>
</evidence>
<dbReference type="AlphaFoldDB" id="A0A0J1JPE8"/>
<evidence type="ECO:0000256" key="3">
    <source>
        <dbReference type="ARBA" id="ARBA00022676"/>
    </source>
</evidence>
<evidence type="ECO:0000313" key="7">
    <source>
        <dbReference type="EMBL" id="KLV04102.1"/>
    </source>
</evidence>
<dbReference type="RefSeq" id="WP_047879872.1">
    <property type="nucleotide sequence ID" value="NZ_LDOT01000023.1"/>
</dbReference>
<evidence type="ECO:0000259" key="6">
    <source>
        <dbReference type="Pfam" id="PF00535"/>
    </source>
</evidence>
<evidence type="ECO:0000256" key="4">
    <source>
        <dbReference type="ARBA" id="ARBA00022679"/>
    </source>
</evidence>
<gene>
    <name evidence="7" type="ORF">ABT56_15945</name>
</gene>
<dbReference type="GO" id="GO:0005886">
    <property type="term" value="C:plasma membrane"/>
    <property type="evidence" value="ECO:0007669"/>
    <property type="project" value="UniProtKB-SubCell"/>
</dbReference>
<sequence length="252" mass="28616">MISVVIITLNEEKRIGRLLEDLSNQTYRDFEVVVVDSNSEDKTCEVARGFGKAFQNLIVHRMDGRGTSLGRNTGAELATHERLLFLDADVRLAPDFLAKAMHQFKKKPLEVAGVYMNGDELALGYRLGYGLFNAGLLATSFFFPTAVGACIFSTKHAHQRIGGFDEKIVLCEDCDYVRRASQTFKFRMLPLTFSFDPRRLEQEGFFSMGLTYFKANVRRFFFGEMRNNEMDYKFGHYEDQTKSTAEQQGGAA</sequence>
<evidence type="ECO:0000256" key="5">
    <source>
        <dbReference type="ARBA" id="ARBA00023136"/>
    </source>
</evidence>
<proteinExistence type="predicted"/>
<dbReference type="STRING" id="1195763.ABT56_15945"/>
<dbReference type="InterPro" id="IPR001173">
    <property type="entry name" value="Glyco_trans_2-like"/>
</dbReference>
<comment type="subcellular location">
    <subcellularLocation>
        <location evidence="1">Cell membrane</location>
    </subcellularLocation>
</comment>
<dbReference type="PANTHER" id="PTHR43646">
    <property type="entry name" value="GLYCOSYLTRANSFERASE"/>
    <property type="match status" value="1"/>
</dbReference>
<evidence type="ECO:0000313" key="8">
    <source>
        <dbReference type="Proteomes" id="UP000036097"/>
    </source>
</evidence>
<dbReference type="PATRIC" id="fig|1195763.3.peg.3397"/>
<comment type="caution">
    <text evidence="7">The sequence shown here is derived from an EMBL/GenBank/DDBJ whole genome shotgun (WGS) entry which is preliminary data.</text>
</comment>
<dbReference type="Pfam" id="PF00535">
    <property type="entry name" value="Glycos_transf_2"/>
    <property type="match status" value="1"/>
</dbReference>
<feature type="domain" description="Glycosyltransferase 2-like" evidence="6">
    <location>
        <begin position="3"/>
        <end position="119"/>
    </location>
</feature>
<keyword evidence="8" id="KW-1185">Reference proteome</keyword>